<dbReference type="Gene3D" id="1.10.357.10">
    <property type="entry name" value="Tetracycline Repressor, domain 2"/>
    <property type="match status" value="1"/>
</dbReference>
<dbReference type="Pfam" id="PF00440">
    <property type="entry name" value="TetR_N"/>
    <property type="match status" value="1"/>
</dbReference>
<dbReference type="Pfam" id="PF21597">
    <property type="entry name" value="TetR_C_43"/>
    <property type="match status" value="1"/>
</dbReference>
<dbReference type="SUPFAM" id="SSF48498">
    <property type="entry name" value="Tetracyclin repressor-like, C-terminal domain"/>
    <property type="match status" value="1"/>
</dbReference>
<gene>
    <name evidence="6" type="ORF">CLV43_107343</name>
</gene>
<dbReference type="PANTHER" id="PTHR30055">
    <property type="entry name" value="HTH-TYPE TRANSCRIPTIONAL REGULATOR RUTR"/>
    <property type="match status" value="1"/>
</dbReference>
<dbReference type="PRINTS" id="PR00455">
    <property type="entry name" value="HTHTETR"/>
</dbReference>
<dbReference type="InterPro" id="IPR001647">
    <property type="entry name" value="HTH_TetR"/>
</dbReference>
<evidence type="ECO:0000313" key="7">
    <source>
        <dbReference type="Proteomes" id="UP000239494"/>
    </source>
</evidence>
<keyword evidence="2 4" id="KW-0238">DNA-binding</keyword>
<keyword evidence="7" id="KW-1185">Reference proteome</keyword>
<dbReference type="GO" id="GO:0003700">
    <property type="term" value="F:DNA-binding transcription factor activity"/>
    <property type="evidence" value="ECO:0007669"/>
    <property type="project" value="TreeGrafter"/>
</dbReference>
<evidence type="ECO:0000256" key="3">
    <source>
        <dbReference type="ARBA" id="ARBA00023163"/>
    </source>
</evidence>
<dbReference type="InterPro" id="IPR036271">
    <property type="entry name" value="Tet_transcr_reg_TetR-rel_C_sf"/>
</dbReference>
<feature type="DNA-binding region" description="H-T-H motif" evidence="4">
    <location>
        <begin position="35"/>
        <end position="54"/>
    </location>
</feature>
<dbReference type="InterPro" id="IPR049445">
    <property type="entry name" value="TetR_SbtR-like_C"/>
</dbReference>
<protein>
    <submittedName>
        <fullName evidence="6">TetR family transcriptional regulator</fullName>
    </submittedName>
</protein>
<evidence type="ECO:0000256" key="4">
    <source>
        <dbReference type="PROSITE-ProRule" id="PRU00335"/>
    </source>
</evidence>
<dbReference type="PANTHER" id="PTHR30055:SF234">
    <property type="entry name" value="HTH-TYPE TRANSCRIPTIONAL REGULATOR BETI"/>
    <property type="match status" value="1"/>
</dbReference>
<dbReference type="PROSITE" id="PS50977">
    <property type="entry name" value="HTH_TETR_2"/>
    <property type="match status" value="1"/>
</dbReference>
<reference evidence="6 7" key="1">
    <citation type="submission" date="2018-03" db="EMBL/GenBank/DDBJ databases">
        <title>Genomic Encyclopedia of Archaeal and Bacterial Type Strains, Phase II (KMG-II): from individual species to whole genera.</title>
        <authorList>
            <person name="Goeker M."/>
        </authorList>
    </citation>
    <scope>NUCLEOTIDE SEQUENCE [LARGE SCALE GENOMIC DNA]</scope>
    <source>
        <strain evidence="6 7">DSM 44720</strain>
    </source>
</reference>
<keyword evidence="3" id="KW-0804">Transcription</keyword>
<evidence type="ECO:0000313" key="6">
    <source>
        <dbReference type="EMBL" id="PRY39756.1"/>
    </source>
</evidence>
<dbReference type="RefSeq" id="WP_106189661.1">
    <property type="nucleotide sequence ID" value="NZ_PVTF01000007.1"/>
</dbReference>
<evidence type="ECO:0000256" key="2">
    <source>
        <dbReference type="ARBA" id="ARBA00023125"/>
    </source>
</evidence>
<dbReference type="OrthoDB" id="9796019at2"/>
<accession>A0A2T0T275</accession>
<proteinExistence type="predicted"/>
<comment type="caution">
    <text evidence="6">The sequence shown here is derived from an EMBL/GenBank/DDBJ whole genome shotgun (WGS) entry which is preliminary data.</text>
</comment>
<dbReference type="InterPro" id="IPR009057">
    <property type="entry name" value="Homeodomain-like_sf"/>
</dbReference>
<dbReference type="Proteomes" id="UP000239494">
    <property type="component" value="Unassembled WGS sequence"/>
</dbReference>
<dbReference type="GO" id="GO:0000976">
    <property type="term" value="F:transcription cis-regulatory region binding"/>
    <property type="evidence" value="ECO:0007669"/>
    <property type="project" value="TreeGrafter"/>
</dbReference>
<dbReference type="SUPFAM" id="SSF46689">
    <property type="entry name" value="Homeodomain-like"/>
    <property type="match status" value="1"/>
</dbReference>
<dbReference type="AlphaFoldDB" id="A0A2T0T275"/>
<name>A0A2T0T275_9PSEU</name>
<dbReference type="EMBL" id="PVTF01000007">
    <property type="protein sequence ID" value="PRY39756.1"/>
    <property type="molecule type" value="Genomic_DNA"/>
</dbReference>
<keyword evidence="1" id="KW-0805">Transcription regulation</keyword>
<sequence>MADPARPLRADARRKREAIVEAAKDVLAEWGADVPLDHVAKRAGVGIATLYRHFPTREELIAGVYLSEIDPLCDTLDDLLAAMPADRALTTWMRRFVRHVGSKPCMPLAVKSIIAPDGPAVVRPAHDRLLTTVTHLVRTGERAGVFREGVVPEDLLMAMTGFCLASDRTDLPDQGDRVVLMLVDGMRPREV</sequence>
<organism evidence="6 7">
    <name type="scientific">Umezawaea tangerina</name>
    <dbReference type="NCBI Taxonomy" id="84725"/>
    <lineage>
        <taxon>Bacteria</taxon>
        <taxon>Bacillati</taxon>
        <taxon>Actinomycetota</taxon>
        <taxon>Actinomycetes</taxon>
        <taxon>Pseudonocardiales</taxon>
        <taxon>Pseudonocardiaceae</taxon>
        <taxon>Umezawaea</taxon>
    </lineage>
</organism>
<evidence type="ECO:0000256" key="1">
    <source>
        <dbReference type="ARBA" id="ARBA00023015"/>
    </source>
</evidence>
<dbReference type="InterPro" id="IPR050109">
    <property type="entry name" value="HTH-type_TetR-like_transc_reg"/>
</dbReference>
<evidence type="ECO:0000259" key="5">
    <source>
        <dbReference type="PROSITE" id="PS50977"/>
    </source>
</evidence>
<feature type="domain" description="HTH tetR-type" evidence="5">
    <location>
        <begin position="13"/>
        <end position="72"/>
    </location>
</feature>